<dbReference type="EMBL" id="SHMG01000006">
    <property type="protein sequence ID" value="TAA41561.1"/>
    <property type="molecule type" value="Genomic_DNA"/>
</dbReference>
<protein>
    <submittedName>
        <fullName evidence="1">Uncharacterized protein</fullName>
    </submittedName>
</protein>
<accession>A0A4Q8M380</accession>
<evidence type="ECO:0000313" key="2">
    <source>
        <dbReference type="Proteomes" id="UP000294164"/>
    </source>
</evidence>
<evidence type="ECO:0000313" key="1">
    <source>
        <dbReference type="EMBL" id="TAA41561.1"/>
    </source>
</evidence>
<comment type="caution">
    <text evidence="1">The sequence shown here is derived from an EMBL/GenBank/DDBJ whole genome shotgun (WGS) entry which is preliminary data.</text>
</comment>
<dbReference type="AlphaFoldDB" id="A0A4Q8M380"/>
<sequence length="114" mass="13102">MSEAKYPCIMETEQNYQELERLAGSYNIGVKQMLRGWVAEFLMRPAMTQKRFTELDCGRGRNGPAKPGAVRRTHQISVTKDLPSMVASFERAARKFDVHPDELLRYIIRVNLQG</sequence>
<proteinExistence type="predicted"/>
<gene>
    <name evidence="1" type="ORF">EA655_11505</name>
</gene>
<organism evidence="1 2">
    <name type="scientific">Pseudoxanthomonas winnipegensis</name>
    <dbReference type="NCBI Taxonomy" id="2480810"/>
    <lineage>
        <taxon>Bacteria</taxon>
        <taxon>Pseudomonadati</taxon>
        <taxon>Pseudomonadota</taxon>
        <taxon>Gammaproteobacteria</taxon>
        <taxon>Lysobacterales</taxon>
        <taxon>Lysobacteraceae</taxon>
        <taxon>Pseudoxanthomonas</taxon>
    </lineage>
</organism>
<dbReference type="Proteomes" id="UP000294164">
    <property type="component" value="Unassembled WGS sequence"/>
</dbReference>
<dbReference type="RefSeq" id="WP_130534721.1">
    <property type="nucleotide sequence ID" value="NZ_SHMG01000006.1"/>
</dbReference>
<reference evidence="1 2" key="1">
    <citation type="submission" date="2019-02" db="EMBL/GenBank/DDBJ databases">
        <title>WGS of Pseudoxanthomonas species novum from clinical isolates.</title>
        <authorList>
            <person name="Bernier A.-M."/>
            <person name="Bernard K."/>
            <person name="Vachon A."/>
        </authorList>
    </citation>
    <scope>NUCLEOTIDE SEQUENCE [LARGE SCALE GENOMIC DNA]</scope>
    <source>
        <strain evidence="1 2">NML130969</strain>
    </source>
</reference>
<name>A0A4Q8M380_9GAMM</name>